<name>A0A1C3P011_9ACTN</name>
<dbReference type="AlphaFoldDB" id="A0A1C3P011"/>
<evidence type="ECO:0000313" key="2">
    <source>
        <dbReference type="EMBL" id="SBW23088.1"/>
    </source>
</evidence>
<feature type="compositionally biased region" description="Acidic residues" evidence="1">
    <location>
        <begin position="21"/>
        <end position="30"/>
    </location>
</feature>
<dbReference type="Proteomes" id="UP000199013">
    <property type="component" value="Unassembled WGS sequence"/>
</dbReference>
<keyword evidence="3" id="KW-1185">Reference proteome</keyword>
<feature type="region of interest" description="Disordered" evidence="1">
    <location>
        <begin position="1"/>
        <end position="37"/>
    </location>
</feature>
<organism evidence="2 3">
    <name type="scientific">Candidatus Protofrankia californiensis</name>
    <dbReference type="NCBI Taxonomy" id="1839754"/>
    <lineage>
        <taxon>Bacteria</taxon>
        <taxon>Bacillati</taxon>
        <taxon>Actinomycetota</taxon>
        <taxon>Actinomycetes</taxon>
        <taxon>Frankiales</taxon>
        <taxon>Frankiaceae</taxon>
        <taxon>Protofrankia</taxon>
    </lineage>
</organism>
<gene>
    <name evidence="2" type="ORF">FDG2_3557</name>
</gene>
<evidence type="ECO:0000313" key="3">
    <source>
        <dbReference type="Proteomes" id="UP000199013"/>
    </source>
</evidence>
<evidence type="ECO:0000256" key="1">
    <source>
        <dbReference type="SAM" id="MobiDB-lite"/>
    </source>
</evidence>
<protein>
    <submittedName>
        <fullName evidence="2">Uncharacterized protein</fullName>
    </submittedName>
</protein>
<dbReference type="EMBL" id="FLUV01001497">
    <property type="protein sequence ID" value="SBW23088.1"/>
    <property type="molecule type" value="Genomic_DNA"/>
</dbReference>
<reference evidence="3" key="1">
    <citation type="submission" date="2016-02" db="EMBL/GenBank/DDBJ databases">
        <authorList>
            <person name="Wibberg D."/>
        </authorList>
    </citation>
    <scope>NUCLEOTIDE SEQUENCE [LARGE SCALE GENOMIC DNA]</scope>
</reference>
<accession>A0A1C3P011</accession>
<sequence>MKGGARQLGAAPGEPGPSGTYEEEDHEPEEVDRGGTVTAFASRPGDPFGYCSYAHALPVCRYSSTGIGSTPVRIRAV</sequence>
<proteinExistence type="predicted"/>